<reference evidence="1 2" key="1">
    <citation type="journal article" date="2011" name="Stand. Genomic Sci.">
        <title>Complete genome sequence of Marivirga tractuosa type strain (H-43).</title>
        <authorList>
            <person name="Pagani I."/>
            <person name="Chertkov O."/>
            <person name="Lapidus A."/>
            <person name="Lucas S."/>
            <person name="Del Rio T.G."/>
            <person name="Tice H."/>
            <person name="Copeland A."/>
            <person name="Cheng J.F."/>
            <person name="Nolan M."/>
            <person name="Saunders E."/>
            <person name="Pitluck S."/>
            <person name="Held B."/>
            <person name="Goodwin L."/>
            <person name="Liolios K."/>
            <person name="Ovchinikova G."/>
            <person name="Ivanova N."/>
            <person name="Mavromatis K."/>
            <person name="Pati A."/>
            <person name="Chen A."/>
            <person name="Palaniappan K."/>
            <person name="Land M."/>
            <person name="Hauser L."/>
            <person name="Jeffries C.D."/>
            <person name="Detter J.C."/>
            <person name="Han C."/>
            <person name="Tapia R."/>
            <person name="Ngatchou-Djao O.D."/>
            <person name="Rohde M."/>
            <person name="Goker M."/>
            <person name="Spring S."/>
            <person name="Sikorski J."/>
            <person name="Woyke T."/>
            <person name="Bristow J."/>
            <person name="Eisen J.A."/>
            <person name="Markowitz V."/>
            <person name="Hugenholtz P."/>
            <person name="Klenk H.P."/>
            <person name="Kyrpides N.C."/>
        </authorList>
    </citation>
    <scope>NUCLEOTIDE SEQUENCE [LARGE SCALE GENOMIC DNA]</scope>
    <source>
        <strain evidence="2">ATCC 23168 / DSM 4126 / NBRC 15989 / NCIMB 1408 / VKM B-1430 / H-43</strain>
    </source>
</reference>
<organism evidence="1 2">
    <name type="scientific">Marivirga tractuosa (strain ATCC 23168 / DSM 4126 / NBRC 15989 / NCIMB 1408 / VKM B-1430 / H-43)</name>
    <name type="common">Microscilla tractuosa</name>
    <name type="synonym">Flexibacter tractuosus</name>
    <dbReference type="NCBI Taxonomy" id="643867"/>
    <lineage>
        <taxon>Bacteria</taxon>
        <taxon>Pseudomonadati</taxon>
        <taxon>Bacteroidota</taxon>
        <taxon>Cytophagia</taxon>
        <taxon>Cytophagales</taxon>
        <taxon>Marivirgaceae</taxon>
        <taxon>Marivirga</taxon>
    </lineage>
</organism>
<dbReference type="eggNOG" id="COG2120">
    <property type="taxonomic scope" value="Bacteria"/>
</dbReference>
<accession>E4TPG6</accession>
<proteinExistence type="predicted"/>
<dbReference type="STRING" id="643867.Ftrac_1564"/>
<gene>
    <name evidence="1" type="ordered locus">Ftrac_1564</name>
</gene>
<sequence>MFLLLLSAHIAYINRYVPSEEFPEDIYLSRVEVKKALVISAHDDDICAMSGTISKLNKAGWEIKQLCFDSKDRARNAAHLKAASYIMDEALFIDLGEVSYRKLHDSIQYSWMPIPKESFPLVYQKDLVKKYLVGQIVDFKPSIIFSLDNVLGGYGHPDHTFISDLIVEICKEDKRSVKKIYQSVFPDSYEAALFPDLDNRAGKYPSPYFTAKQMYKIDGMPEPHVQINIYDNSWKKKMFLSTYLENERKNIRKFLPAYEYYPHWFYFWLFDKEYFRVIEF</sequence>
<dbReference type="KEGG" id="mtt:Ftrac_1564"/>
<dbReference type="HOGENOM" id="CLU_049311_4_1_10"/>
<dbReference type="Gene3D" id="3.40.50.10320">
    <property type="entry name" value="LmbE-like"/>
    <property type="match status" value="1"/>
</dbReference>
<dbReference type="InterPro" id="IPR024078">
    <property type="entry name" value="LmbE-like_dom_sf"/>
</dbReference>
<keyword evidence="2" id="KW-1185">Reference proteome</keyword>
<name>E4TPG6_MARTH</name>
<evidence type="ECO:0000313" key="2">
    <source>
        <dbReference type="Proteomes" id="UP000008720"/>
    </source>
</evidence>
<evidence type="ECO:0000313" key="1">
    <source>
        <dbReference type="EMBL" id="ADR21554.1"/>
    </source>
</evidence>
<dbReference type="EMBL" id="CP002349">
    <property type="protein sequence ID" value="ADR21554.1"/>
    <property type="molecule type" value="Genomic_DNA"/>
</dbReference>
<dbReference type="InterPro" id="IPR003737">
    <property type="entry name" value="GlcNAc_PI_deacetylase-related"/>
</dbReference>
<dbReference type="AlphaFoldDB" id="E4TPG6"/>
<dbReference type="Proteomes" id="UP000008720">
    <property type="component" value="Chromosome"/>
</dbReference>
<dbReference type="Pfam" id="PF02585">
    <property type="entry name" value="PIG-L"/>
    <property type="match status" value="1"/>
</dbReference>
<dbReference type="SUPFAM" id="SSF102588">
    <property type="entry name" value="LmbE-like"/>
    <property type="match status" value="1"/>
</dbReference>
<protein>
    <submittedName>
        <fullName evidence="1">LmbE family protein</fullName>
    </submittedName>
</protein>